<evidence type="ECO:0000256" key="1">
    <source>
        <dbReference type="SAM" id="MobiDB-lite"/>
    </source>
</evidence>
<comment type="caution">
    <text evidence="2">The sequence shown here is derived from an EMBL/GenBank/DDBJ whole genome shotgun (WGS) entry which is preliminary data.</text>
</comment>
<evidence type="ECO:0000313" key="2">
    <source>
        <dbReference type="EMBL" id="RQY90207.1"/>
    </source>
</evidence>
<organism evidence="2 3">
    <name type="scientific">Burkholderia stagnalis</name>
    <dbReference type="NCBI Taxonomy" id="1503054"/>
    <lineage>
        <taxon>Bacteria</taxon>
        <taxon>Pseudomonadati</taxon>
        <taxon>Pseudomonadota</taxon>
        <taxon>Betaproteobacteria</taxon>
        <taxon>Burkholderiales</taxon>
        <taxon>Burkholderiaceae</taxon>
        <taxon>Burkholderia</taxon>
        <taxon>Burkholderia cepacia complex</taxon>
    </lineage>
</organism>
<dbReference type="EMBL" id="QTPM01000023">
    <property type="protein sequence ID" value="RQY90207.1"/>
    <property type="molecule type" value="Genomic_DNA"/>
</dbReference>
<evidence type="ECO:0000313" key="3">
    <source>
        <dbReference type="Proteomes" id="UP000281098"/>
    </source>
</evidence>
<accession>A0ABX9YMK4</accession>
<gene>
    <name evidence="2" type="ORF">DF017_19300</name>
</gene>
<dbReference type="Proteomes" id="UP000281098">
    <property type="component" value="Unassembled WGS sequence"/>
</dbReference>
<keyword evidence="3" id="KW-1185">Reference proteome</keyword>
<dbReference type="NCBIfam" id="NF033419">
    <property type="entry name" value="T6SS_TagK_dom"/>
    <property type="match status" value="1"/>
</dbReference>
<name>A0ABX9YMK4_9BURK</name>
<dbReference type="InterPro" id="IPR047914">
    <property type="entry name" value="TagK-like_C"/>
</dbReference>
<sequence>MLNARSEMNSPEYDPVASSASSDETAQLLQEALGCQIRGVATPRVASRADLLGLIPCAAESTTDVTRAPSGASDEIGPDRELFESLRRQYRQALGDPHAMPAAPSWVPGPRTNDLARADVAATSNTDWTAPWSNDTCVLGDLFGSCTAPIPDAFDQADAVPEILGLFAPTDRVAGFADDRSASLPALSRKDHHLLGLDSPMPMAEALTGQPCDGAR</sequence>
<feature type="region of interest" description="Disordered" evidence="1">
    <location>
        <begin position="1"/>
        <end position="25"/>
    </location>
</feature>
<reference evidence="2 3" key="1">
    <citation type="submission" date="2018-08" db="EMBL/GenBank/DDBJ databases">
        <title>Comparative analysis of Burkholderia isolates from Puerto Rico.</title>
        <authorList>
            <person name="Hall C."/>
            <person name="Sahl J."/>
            <person name="Wagner D."/>
        </authorList>
    </citation>
    <scope>NUCLEOTIDE SEQUENCE [LARGE SCALE GENOMIC DNA]</scope>
    <source>
        <strain evidence="2 3">Bp8966</strain>
    </source>
</reference>
<protein>
    <submittedName>
        <fullName evidence="2">TagK domain-containing protein</fullName>
    </submittedName>
</protein>
<proteinExistence type="predicted"/>